<organism evidence="1 2">
    <name type="scientific">Glossina fuscipes</name>
    <dbReference type="NCBI Taxonomy" id="7396"/>
    <lineage>
        <taxon>Eukaryota</taxon>
        <taxon>Metazoa</taxon>
        <taxon>Ecdysozoa</taxon>
        <taxon>Arthropoda</taxon>
        <taxon>Hexapoda</taxon>
        <taxon>Insecta</taxon>
        <taxon>Pterygota</taxon>
        <taxon>Neoptera</taxon>
        <taxon>Endopterygota</taxon>
        <taxon>Diptera</taxon>
        <taxon>Brachycera</taxon>
        <taxon>Muscomorpha</taxon>
        <taxon>Hippoboscoidea</taxon>
        <taxon>Glossinidae</taxon>
        <taxon>Glossina</taxon>
    </lineage>
</organism>
<dbReference type="RefSeq" id="XP_037894551.1">
    <property type="nucleotide sequence ID" value="XM_038038623.1"/>
</dbReference>
<evidence type="ECO:0000313" key="2">
    <source>
        <dbReference type="RefSeq" id="XP_037894551.1"/>
    </source>
</evidence>
<dbReference type="KEGG" id="gfs:119640535"/>
<evidence type="ECO:0000313" key="1">
    <source>
        <dbReference type="Proteomes" id="UP000092443"/>
    </source>
</evidence>
<accession>A0A9C5Z9G7</accession>
<dbReference type="GeneID" id="119640535"/>
<gene>
    <name evidence="2" type="primary">LOC119640535</name>
</gene>
<protein>
    <submittedName>
        <fullName evidence="2">Palmitoyltransferase ZDHHC2-like</fullName>
    </submittedName>
</protein>
<proteinExistence type="predicted"/>
<dbReference type="AlphaFoldDB" id="A0A9C5Z9G7"/>
<dbReference type="Proteomes" id="UP000092443">
    <property type="component" value="Unplaced"/>
</dbReference>
<keyword evidence="1" id="KW-1185">Reference proteome</keyword>
<sequence>MKIRYMPKIKEQAYASTHRFSRMRYFHRPDDKNGYNLGKLANFQEVFGDDCKLWFLPDFDKDDHSSSNSA</sequence>
<name>A0A9C5Z9G7_9MUSC</name>
<reference evidence="2" key="1">
    <citation type="submission" date="2025-08" db="UniProtKB">
        <authorList>
            <consortium name="RefSeq"/>
        </authorList>
    </citation>
    <scope>IDENTIFICATION</scope>
    <source>
        <tissue evidence="2">Whole body pupa</tissue>
    </source>
</reference>